<reference evidence="2" key="1">
    <citation type="journal article" date="2023" name="Mol. Phylogenet. Evol.">
        <title>Genome-scale phylogeny and comparative genomics of the fungal order Sordariales.</title>
        <authorList>
            <person name="Hensen N."/>
            <person name="Bonometti L."/>
            <person name="Westerberg I."/>
            <person name="Brannstrom I.O."/>
            <person name="Guillou S."/>
            <person name="Cros-Aarteil S."/>
            <person name="Calhoun S."/>
            <person name="Haridas S."/>
            <person name="Kuo A."/>
            <person name="Mondo S."/>
            <person name="Pangilinan J."/>
            <person name="Riley R."/>
            <person name="LaButti K."/>
            <person name="Andreopoulos B."/>
            <person name="Lipzen A."/>
            <person name="Chen C."/>
            <person name="Yan M."/>
            <person name="Daum C."/>
            <person name="Ng V."/>
            <person name="Clum A."/>
            <person name="Steindorff A."/>
            <person name="Ohm R.A."/>
            <person name="Martin F."/>
            <person name="Silar P."/>
            <person name="Natvig D.O."/>
            <person name="Lalanne C."/>
            <person name="Gautier V."/>
            <person name="Ament-Velasquez S.L."/>
            <person name="Kruys A."/>
            <person name="Hutchinson M.I."/>
            <person name="Powell A.J."/>
            <person name="Barry K."/>
            <person name="Miller A.N."/>
            <person name="Grigoriev I.V."/>
            <person name="Debuchy R."/>
            <person name="Gladieux P."/>
            <person name="Hiltunen Thoren M."/>
            <person name="Johannesson H."/>
        </authorList>
    </citation>
    <scope>NUCLEOTIDE SEQUENCE</scope>
    <source>
        <strain evidence="2">CBS 892.96</strain>
    </source>
</reference>
<evidence type="ECO:0000313" key="3">
    <source>
        <dbReference type="Proteomes" id="UP001302321"/>
    </source>
</evidence>
<name>A0AAN6WBW5_9PEZI</name>
<keyword evidence="3" id="KW-1185">Reference proteome</keyword>
<feature type="chain" id="PRO_5042896046" evidence="1">
    <location>
        <begin position="20"/>
        <end position="155"/>
    </location>
</feature>
<organism evidence="2 3">
    <name type="scientific">Triangularia setosa</name>
    <dbReference type="NCBI Taxonomy" id="2587417"/>
    <lineage>
        <taxon>Eukaryota</taxon>
        <taxon>Fungi</taxon>
        <taxon>Dikarya</taxon>
        <taxon>Ascomycota</taxon>
        <taxon>Pezizomycotina</taxon>
        <taxon>Sordariomycetes</taxon>
        <taxon>Sordariomycetidae</taxon>
        <taxon>Sordariales</taxon>
        <taxon>Podosporaceae</taxon>
        <taxon>Triangularia</taxon>
    </lineage>
</organism>
<reference evidence="2" key="2">
    <citation type="submission" date="2023-05" db="EMBL/GenBank/DDBJ databases">
        <authorList>
            <consortium name="Lawrence Berkeley National Laboratory"/>
            <person name="Steindorff A."/>
            <person name="Hensen N."/>
            <person name="Bonometti L."/>
            <person name="Westerberg I."/>
            <person name="Brannstrom I.O."/>
            <person name="Guillou S."/>
            <person name="Cros-Aarteil S."/>
            <person name="Calhoun S."/>
            <person name="Haridas S."/>
            <person name="Kuo A."/>
            <person name="Mondo S."/>
            <person name="Pangilinan J."/>
            <person name="Riley R."/>
            <person name="Labutti K."/>
            <person name="Andreopoulos B."/>
            <person name="Lipzen A."/>
            <person name="Chen C."/>
            <person name="Yanf M."/>
            <person name="Daum C."/>
            <person name="Ng V."/>
            <person name="Clum A."/>
            <person name="Ohm R."/>
            <person name="Martin F."/>
            <person name="Silar P."/>
            <person name="Natvig D."/>
            <person name="Lalanne C."/>
            <person name="Gautier V."/>
            <person name="Ament-Velasquez S.L."/>
            <person name="Kruys A."/>
            <person name="Hutchinson M.I."/>
            <person name="Powell A.J."/>
            <person name="Barry K."/>
            <person name="Miller A.N."/>
            <person name="Grigoriev I.V."/>
            <person name="Debuchy R."/>
            <person name="Gladieux P."/>
            <person name="Thoren M.H."/>
            <person name="Johannesson H."/>
        </authorList>
    </citation>
    <scope>NUCLEOTIDE SEQUENCE</scope>
    <source>
        <strain evidence="2">CBS 892.96</strain>
    </source>
</reference>
<proteinExistence type="predicted"/>
<gene>
    <name evidence="2" type="ORF">QBC36DRAFT_364882</name>
</gene>
<feature type="signal peptide" evidence="1">
    <location>
        <begin position="1"/>
        <end position="19"/>
    </location>
</feature>
<dbReference type="EMBL" id="MU866123">
    <property type="protein sequence ID" value="KAK4179149.1"/>
    <property type="molecule type" value="Genomic_DNA"/>
</dbReference>
<sequence length="155" mass="17440">MNGILTVLLLLLLPPLTTALSTVTVTFPPSPTSTPRTSPIPRPIRYEIGCKDTVLDIPSMIEAARSLTNYCAAYGDVTPWTKMSWTYNNTRAYICDSDQRRPQGCLWDQIYDAWVDIGVRCGFGRAGYTYEEQYEKTWGFDVVGAKWCGTIDPRN</sequence>
<protein>
    <submittedName>
        <fullName evidence="2">Uncharacterized protein</fullName>
    </submittedName>
</protein>
<keyword evidence="1" id="KW-0732">Signal</keyword>
<evidence type="ECO:0000313" key="2">
    <source>
        <dbReference type="EMBL" id="KAK4179149.1"/>
    </source>
</evidence>
<comment type="caution">
    <text evidence="2">The sequence shown here is derived from an EMBL/GenBank/DDBJ whole genome shotgun (WGS) entry which is preliminary data.</text>
</comment>
<accession>A0AAN6WBW5</accession>
<dbReference type="Proteomes" id="UP001302321">
    <property type="component" value="Unassembled WGS sequence"/>
</dbReference>
<evidence type="ECO:0000256" key="1">
    <source>
        <dbReference type="SAM" id="SignalP"/>
    </source>
</evidence>
<dbReference type="AlphaFoldDB" id="A0AAN6WBW5"/>